<name>A0A916EE56_9GLOM</name>
<dbReference type="GO" id="GO:0005794">
    <property type="term" value="C:Golgi apparatus"/>
    <property type="evidence" value="ECO:0007669"/>
    <property type="project" value="TreeGrafter"/>
</dbReference>
<dbReference type="OrthoDB" id="26371at2759"/>
<dbReference type="VEuPathDB" id="FungiDB:RhiirFUN_014452"/>
<feature type="region of interest" description="Disordered" evidence="1">
    <location>
        <begin position="56"/>
        <end position="113"/>
    </location>
</feature>
<dbReference type="InterPro" id="IPR000195">
    <property type="entry name" value="Rab-GAP-TBC_dom"/>
</dbReference>
<dbReference type="AlphaFoldDB" id="A0A916EE56"/>
<feature type="region of interest" description="Disordered" evidence="1">
    <location>
        <begin position="1"/>
        <end position="26"/>
    </location>
</feature>
<gene>
    <name evidence="3" type="ORF">CHRIB12_LOCUS17358</name>
</gene>
<sequence>MADINFTKKSLLRPHTSTLPGSVKPVETKTGATKLVIGATYSYGQTVSINNSDGLRYLQSQSPQSPRREPSPNPSGSAFSSDANDDISEIDSSIDKLRDHNRIKESQTKEVDDEKVSVVISSDQSTLVEKSSIGLKPNIDLLIKDPMKAIDSMKPSDSTVSRLDETQRLRFERCLNKFKDVLQSANIDLDALRNLNWLGIPNELPSELRSITWQLLLEYLPCNADRQVKTLARKRQEYFEGVSQAYARGIAGLDQTIWHQIHIDVPRTNPGTILYQCETTQQCLERVLYVWAIRHPASGYVQGINDLVTPFFQVFLSFYIDENPENYDTSCLPKNVLDVIEADSFWCLSKLLDGIQDNYTFAQPGIQRQINKLKDLINRINAPLAAHLQKEGVEYLQFAFRWMNCLLMREMSLKHTIRMWDTYLAERSDGFSVFHLYVCVAFLDKWSDELKTRDFQGIMMFLQSLPTAKWKEQDIELLLSEAYRLKSLYHEAPNHLSRV</sequence>
<dbReference type="Proteomes" id="UP000684084">
    <property type="component" value="Unassembled WGS sequence"/>
</dbReference>
<dbReference type="PANTHER" id="PTHR22957:SF26">
    <property type="entry name" value="LD44506P"/>
    <property type="match status" value="1"/>
</dbReference>
<feature type="domain" description="Rab-GAP TBC" evidence="2">
    <location>
        <begin position="203"/>
        <end position="427"/>
    </location>
</feature>
<dbReference type="FunFam" id="1.10.8.270:FF:000037">
    <property type="entry name" value="TBC1 domain family member 22A"/>
    <property type="match status" value="1"/>
</dbReference>
<proteinExistence type="predicted"/>
<dbReference type="PANTHER" id="PTHR22957">
    <property type="entry name" value="TBC1 DOMAIN FAMILY MEMBER GTPASE-ACTIVATING PROTEIN"/>
    <property type="match status" value="1"/>
</dbReference>
<organism evidence="3 4">
    <name type="scientific">Rhizophagus irregularis</name>
    <dbReference type="NCBI Taxonomy" id="588596"/>
    <lineage>
        <taxon>Eukaryota</taxon>
        <taxon>Fungi</taxon>
        <taxon>Fungi incertae sedis</taxon>
        <taxon>Mucoromycota</taxon>
        <taxon>Glomeromycotina</taxon>
        <taxon>Glomeromycetes</taxon>
        <taxon>Glomerales</taxon>
        <taxon>Glomeraceae</taxon>
        <taxon>Rhizophagus</taxon>
    </lineage>
</organism>
<dbReference type="SMART" id="SM00164">
    <property type="entry name" value="TBC"/>
    <property type="match status" value="1"/>
</dbReference>
<feature type="compositionally biased region" description="Basic and acidic residues" evidence="1">
    <location>
        <begin position="93"/>
        <end position="113"/>
    </location>
</feature>
<dbReference type="GO" id="GO:0005096">
    <property type="term" value="F:GTPase activator activity"/>
    <property type="evidence" value="ECO:0007669"/>
    <property type="project" value="TreeGrafter"/>
</dbReference>
<dbReference type="FunFam" id="1.10.472.80:FF:000001">
    <property type="entry name" value="TBC1 domain family member 22B"/>
    <property type="match status" value="1"/>
</dbReference>
<reference evidence="3" key="1">
    <citation type="submission" date="2020-05" db="EMBL/GenBank/DDBJ databases">
        <authorList>
            <person name="Rincon C."/>
            <person name="Sanders R I."/>
            <person name="Robbins C."/>
            <person name="Chaturvedi A."/>
        </authorList>
    </citation>
    <scope>NUCLEOTIDE SEQUENCE</scope>
    <source>
        <strain evidence="3">CHB12</strain>
    </source>
</reference>
<dbReference type="EMBL" id="CAGKOT010000043">
    <property type="protein sequence ID" value="CAB5381015.1"/>
    <property type="molecule type" value="Genomic_DNA"/>
</dbReference>
<evidence type="ECO:0000313" key="3">
    <source>
        <dbReference type="EMBL" id="CAB5381015.1"/>
    </source>
</evidence>
<protein>
    <recommendedName>
        <fullName evidence="2">Rab-GAP TBC domain-containing protein</fullName>
    </recommendedName>
</protein>
<evidence type="ECO:0000256" key="1">
    <source>
        <dbReference type="SAM" id="MobiDB-lite"/>
    </source>
</evidence>
<evidence type="ECO:0000259" key="2">
    <source>
        <dbReference type="PROSITE" id="PS50086"/>
    </source>
</evidence>
<evidence type="ECO:0000313" key="4">
    <source>
        <dbReference type="Proteomes" id="UP000684084"/>
    </source>
</evidence>
<accession>A0A916EE56</accession>
<dbReference type="Pfam" id="PF00566">
    <property type="entry name" value="RabGAP-TBC"/>
    <property type="match status" value="1"/>
</dbReference>
<dbReference type="PROSITE" id="PS50086">
    <property type="entry name" value="TBC_RABGAP"/>
    <property type="match status" value="1"/>
</dbReference>
<comment type="caution">
    <text evidence="3">The sequence shown here is derived from an EMBL/GenBank/DDBJ whole genome shotgun (WGS) entry which is preliminary data.</text>
</comment>